<dbReference type="PANTHER" id="PTHR32060:SF22">
    <property type="entry name" value="CARBOXYL-TERMINAL-PROCESSING PEPTIDASE 3, CHLOROPLASTIC"/>
    <property type="match status" value="1"/>
</dbReference>
<protein>
    <submittedName>
        <fullName evidence="3">Carboxyl-terminal processing protease</fullName>
    </submittedName>
</protein>
<dbReference type="SUPFAM" id="SSF52096">
    <property type="entry name" value="ClpP/crotonase"/>
    <property type="match status" value="1"/>
</dbReference>
<dbReference type="Proteomes" id="UP000199256">
    <property type="component" value="Unassembled WGS sequence"/>
</dbReference>
<reference evidence="4" key="1">
    <citation type="submission" date="2016-10" db="EMBL/GenBank/DDBJ databases">
        <authorList>
            <person name="Varghese N."/>
            <person name="Submissions S."/>
        </authorList>
    </citation>
    <scope>NUCLEOTIDE SEQUENCE [LARGE SCALE GENOMIC DNA]</scope>
    <source>
        <strain evidence="4">DSM 241</strain>
    </source>
</reference>
<dbReference type="SMART" id="SM00245">
    <property type="entry name" value="TSPc"/>
    <property type="match status" value="1"/>
</dbReference>
<feature type="chain" id="PRO_5011519721" evidence="1">
    <location>
        <begin position="22"/>
        <end position="384"/>
    </location>
</feature>
<dbReference type="GO" id="GO:0004175">
    <property type="term" value="F:endopeptidase activity"/>
    <property type="evidence" value="ECO:0007669"/>
    <property type="project" value="TreeGrafter"/>
</dbReference>
<evidence type="ECO:0000256" key="1">
    <source>
        <dbReference type="SAM" id="SignalP"/>
    </source>
</evidence>
<evidence type="ECO:0000259" key="2">
    <source>
        <dbReference type="SMART" id="SM00245"/>
    </source>
</evidence>
<dbReference type="AlphaFoldDB" id="A0A1H7RU42"/>
<evidence type="ECO:0000313" key="3">
    <source>
        <dbReference type="EMBL" id="SEL63800.1"/>
    </source>
</evidence>
<proteinExistence type="predicted"/>
<dbReference type="OrthoDB" id="9812068at2"/>
<keyword evidence="1" id="KW-0732">Signal</keyword>
<dbReference type="EMBL" id="FOAA01000028">
    <property type="protein sequence ID" value="SEL63800.1"/>
    <property type="molecule type" value="Genomic_DNA"/>
</dbReference>
<name>A0A1H7RU42_9GAMM</name>
<keyword evidence="3" id="KW-0378">Hydrolase</keyword>
<dbReference type="STRING" id="1396821.SAMN05444515_1287"/>
<dbReference type="InterPro" id="IPR005151">
    <property type="entry name" value="Tail-specific_protease"/>
</dbReference>
<dbReference type="CDD" id="cd06567">
    <property type="entry name" value="Peptidase_S41"/>
    <property type="match status" value="1"/>
</dbReference>
<dbReference type="RefSeq" id="WP_090255773.1">
    <property type="nucleotide sequence ID" value="NZ_FOAA01000028.1"/>
</dbReference>
<accession>A0A1H7RU42</accession>
<gene>
    <name evidence="3" type="ORF">SAMN05444515_1287</name>
</gene>
<dbReference type="InterPro" id="IPR036034">
    <property type="entry name" value="PDZ_sf"/>
</dbReference>
<dbReference type="InterPro" id="IPR029045">
    <property type="entry name" value="ClpP/crotonase-like_dom_sf"/>
</dbReference>
<dbReference type="SUPFAM" id="SSF50156">
    <property type="entry name" value="PDZ domain-like"/>
    <property type="match status" value="1"/>
</dbReference>
<dbReference type="GO" id="GO:0008236">
    <property type="term" value="F:serine-type peptidase activity"/>
    <property type="evidence" value="ECO:0007669"/>
    <property type="project" value="InterPro"/>
</dbReference>
<dbReference type="PANTHER" id="PTHR32060">
    <property type="entry name" value="TAIL-SPECIFIC PROTEASE"/>
    <property type="match status" value="1"/>
</dbReference>
<dbReference type="Gene3D" id="3.90.226.10">
    <property type="entry name" value="2-enoyl-CoA Hydratase, Chain A, domain 1"/>
    <property type="match status" value="1"/>
</dbReference>
<keyword evidence="4" id="KW-1185">Reference proteome</keyword>
<feature type="domain" description="Tail specific protease" evidence="2">
    <location>
        <begin position="157"/>
        <end position="351"/>
    </location>
</feature>
<dbReference type="Gene3D" id="3.30.750.44">
    <property type="match status" value="1"/>
</dbReference>
<dbReference type="GO" id="GO:0006508">
    <property type="term" value="P:proteolysis"/>
    <property type="evidence" value="ECO:0007669"/>
    <property type="project" value="UniProtKB-KW"/>
</dbReference>
<sequence length="384" mass="41363">MRRLAGGLLALLLTASGGAAAQTPVPLDEIRDLLREQSFEPPPERSLAALRADDLNSSLADVDPYARHFSSQEAARQDRDQRAWTGIGADVRFEGDQVWLQVYQGGPAHRAGLPGRVRLLEIDRQPVAGCEVKELLQSLRGESGSPLVLTWQAGREMPAHTTTLIRERFRPLDVELVEPWSQGVLRVRDFLAGRTRPALMATLEFIERSDPGAGDAGSPLVMDLRDAVGGDLYEALDLAGLFLPPGTPLGSLMARGGQVRDFQAPRGDKLVMPLVLLIGPETASAAEVFAGILQHHGRAYLVGQPTFGKCSSQTDRRLSDGSVLRFTNREVLLPDGQSCSGRGLTPEMVVGDSVLRDLSRLMSLAMALQAGRGVVGTGQEAVVQ</sequence>
<dbReference type="Gene3D" id="2.30.42.10">
    <property type="match status" value="1"/>
</dbReference>
<feature type="signal peptide" evidence="1">
    <location>
        <begin position="1"/>
        <end position="21"/>
    </location>
</feature>
<dbReference type="Pfam" id="PF03572">
    <property type="entry name" value="Peptidase_S41"/>
    <property type="match status" value="1"/>
</dbReference>
<evidence type="ECO:0000313" key="4">
    <source>
        <dbReference type="Proteomes" id="UP000199256"/>
    </source>
</evidence>
<organism evidence="3 4">
    <name type="scientific">Ectothiorhodospira marina</name>
    <dbReference type="NCBI Taxonomy" id="1396821"/>
    <lineage>
        <taxon>Bacteria</taxon>
        <taxon>Pseudomonadati</taxon>
        <taxon>Pseudomonadota</taxon>
        <taxon>Gammaproteobacteria</taxon>
        <taxon>Chromatiales</taxon>
        <taxon>Ectothiorhodospiraceae</taxon>
        <taxon>Ectothiorhodospira</taxon>
    </lineage>
</organism>
<keyword evidence="3" id="KW-0645">Protease</keyword>